<gene>
    <name evidence="1" type="primary">Hypp9165</name>
    <name evidence="1" type="ORF">BLAG_LOCUS12083</name>
</gene>
<sequence>MTPTCRPLAQARPPNALYAQFIAKLRKLNAERSRVAQRQSMATRNDMEAVRRGWSELTEQQPEMGETATAEGWPDLMELLELEKQD</sequence>
<evidence type="ECO:0000313" key="2">
    <source>
        <dbReference type="Proteomes" id="UP000838412"/>
    </source>
</evidence>
<dbReference type="OrthoDB" id="10483495at2759"/>
<proteinExistence type="predicted"/>
<keyword evidence="2" id="KW-1185">Reference proteome</keyword>
<name>A0A8J9ZEC8_BRALA</name>
<dbReference type="AlphaFoldDB" id="A0A8J9ZEC8"/>
<accession>A0A8J9ZEC8</accession>
<dbReference type="EMBL" id="OV696704">
    <property type="protein sequence ID" value="CAH1251809.1"/>
    <property type="molecule type" value="Genomic_DNA"/>
</dbReference>
<reference evidence="1" key="1">
    <citation type="submission" date="2022-01" db="EMBL/GenBank/DDBJ databases">
        <authorList>
            <person name="Braso-Vives M."/>
        </authorList>
    </citation>
    <scope>NUCLEOTIDE SEQUENCE</scope>
</reference>
<protein>
    <submittedName>
        <fullName evidence="1">Hypp9165 protein</fullName>
    </submittedName>
</protein>
<dbReference type="Proteomes" id="UP000838412">
    <property type="component" value="Chromosome 19"/>
</dbReference>
<evidence type="ECO:0000313" key="1">
    <source>
        <dbReference type="EMBL" id="CAH1251809.1"/>
    </source>
</evidence>
<organism evidence="1 2">
    <name type="scientific">Branchiostoma lanceolatum</name>
    <name type="common">Common lancelet</name>
    <name type="synonym">Amphioxus lanceolatum</name>
    <dbReference type="NCBI Taxonomy" id="7740"/>
    <lineage>
        <taxon>Eukaryota</taxon>
        <taxon>Metazoa</taxon>
        <taxon>Chordata</taxon>
        <taxon>Cephalochordata</taxon>
        <taxon>Leptocardii</taxon>
        <taxon>Amphioxiformes</taxon>
        <taxon>Branchiostomatidae</taxon>
        <taxon>Branchiostoma</taxon>
    </lineage>
</organism>